<evidence type="ECO:0000256" key="1">
    <source>
        <dbReference type="SAM" id="Phobius"/>
    </source>
</evidence>
<dbReference type="Proteomes" id="UP000253908">
    <property type="component" value="Chromosome"/>
</dbReference>
<evidence type="ECO:0000313" key="3">
    <source>
        <dbReference type="Proteomes" id="UP000253908"/>
    </source>
</evidence>
<gene>
    <name evidence="2" type="ORF">CUC15_05300</name>
</gene>
<feature type="transmembrane region" description="Helical" evidence="1">
    <location>
        <begin position="35"/>
        <end position="57"/>
    </location>
</feature>
<accession>A0A345PEE9</accession>
<proteinExistence type="predicted"/>
<sequence>MKYLKYRMKNYVAIIVGLLIGFLIARLLFERPDYLTGFIAATIGFVIVEFVVFVRWLRRNNIRENN</sequence>
<keyword evidence="1" id="KW-1133">Transmembrane helix</keyword>
<dbReference type="AlphaFoldDB" id="A0A345PEE9"/>
<dbReference type="EMBL" id="CP024848">
    <property type="protein sequence ID" value="AXI08379.1"/>
    <property type="molecule type" value="Genomic_DNA"/>
</dbReference>
<feature type="transmembrane region" description="Helical" evidence="1">
    <location>
        <begin position="12"/>
        <end position="29"/>
    </location>
</feature>
<dbReference type="KEGG" id="ocn:CUC15_05300"/>
<keyword evidence="1" id="KW-0472">Membrane</keyword>
<name>A0A345PEE9_9BACI</name>
<keyword evidence="1" id="KW-0812">Transmembrane</keyword>
<keyword evidence="3" id="KW-1185">Reference proteome</keyword>
<evidence type="ECO:0000313" key="2">
    <source>
        <dbReference type="EMBL" id="AXI08379.1"/>
    </source>
</evidence>
<reference evidence="3" key="1">
    <citation type="submission" date="2017-11" db="EMBL/GenBank/DDBJ databases">
        <authorList>
            <person name="Zhu W."/>
        </authorList>
    </citation>
    <scope>NUCLEOTIDE SEQUENCE [LARGE SCALE GENOMIC DNA]</scope>
    <source>
        <strain evidence="3">160</strain>
    </source>
</reference>
<protein>
    <submittedName>
        <fullName evidence="2">Uncharacterized protein</fullName>
    </submittedName>
</protein>
<organism evidence="2 3">
    <name type="scientific">Oceanobacillus zhaokaii</name>
    <dbReference type="NCBI Taxonomy" id="2052660"/>
    <lineage>
        <taxon>Bacteria</taxon>
        <taxon>Bacillati</taxon>
        <taxon>Bacillota</taxon>
        <taxon>Bacilli</taxon>
        <taxon>Bacillales</taxon>
        <taxon>Bacillaceae</taxon>
        <taxon>Oceanobacillus</taxon>
    </lineage>
</organism>